<proteinExistence type="predicted"/>
<accession>A0ABD3QWY7</accession>
<evidence type="ECO:0000313" key="3">
    <source>
        <dbReference type="Proteomes" id="UP001530315"/>
    </source>
</evidence>
<evidence type="ECO:0000256" key="1">
    <source>
        <dbReference type="SAM" id="MobiDB-lite"/>
    </source>
</evidence>
<dbReference type="EMBL" id="JALLAZ020000109">
    <property type="protein sequence ID" value="KAL3803591.1"/>
    <property type="molecule type" value="Genomic_DNA"/>
</dbReference>
<keyword evidence="3" id="KW-1185">Reference proteome</keyword>
<protein>
    <submittedName>
        <fullName evidence="2">Uncharacterized protein</fullName>
    </submittedName>
</protein>
<feature type="region of interest" description="Disordered" evidence="1">
    <location>
        <begin position="70"/>
        <end position="101"/>
    </location>
</feature>
<comment type="caution">
    <text evidence="2">The sequence shown here is derived from an EMBL/GenBank/DDBJ whole genome shotgun (WGS) entry which is preliminary data.</text>
</comment>
<dbReference type="AlphaFoldDB" id="A0ABD3QWY7"/>
<name>A0ABD3QWY7_9STRA</name>
<reference evidence="2 3" key="1">
    <citation type="submission" date="2024-10" db="EMBL/GenBank/DDBJ databases">
        <title>Updated reference genomes for cyclostephanoid diatoms.</title>
        <authorList>
            <person name="Roberts W.R."/>
            <person name="Alverson A.J."/>
        </authorList>
    </citation>
    <scope>NUCLEOTIDE SEQUENCE [LARGE SCALE GENOMIC DNA]</scope>
    <source>
        <strain evidence="2 3">AJA276-08</strain>
    </source>
</reference>
<sequence length="122" mass="13689">MKSPNGINKTVYTATNEASLVPSYKPKMLAPRSTSDGRQLTPCTFDISMEEAMRIEQLLASEEWNRMTMRDRQGYDNPDIINPRKSKTIPRKGNGENKASNAVVPYKAGTLSQRIKAIDLIE</sequence>
<organism evidence="2 3">
    <name type="scientific">Stephanodiscus triporus</name>
    <dbReference type="NCBI Taxonomy" id="2934178"/>
    <lineage>
        <taxon>Eukaryota</taxon>
        <taxon>Sar</taxon>
        <taxon>Stramenopiles</taxon>
        <taxon>Ochrophyta</taxon>
        <taxon>Bacillariophyta</taxon>
        <taxon>Coscinodiscophyceae</taxon>
        <taxon>Thalassiosirophycidae</taxon>
        <taxon>Stephanodiscales</taxon>
        <taxon>Stephanodiscaceae</taxon>
        <taxon>Stephanodiscus</taxon>
    </lineage>
</organism>
<evidence type="ECO:0000313" key="2">
    <source>
        <dbReference type="EMBL" id="KAL3803591.1"/>
    </source>
</evidence>
<dbReference type="Proteomes" id="UP001530315">
    <property type="component" value="Unassembled WGS sequence"/>
</dbReference>
<gene>
    <name evidence="2" type="ORF">ACHAW5_003372</name>
</gene>